<sequence length="911" mass="103647">MEPISALALACNVLDLVERGIKCGRLVCALYRDGTTGDQEALETMVDTMGSVVVALEAAPKSANIRKVTLDPQIDKLLARSTTLCTKLRDLIKKCQPATKGSWKTAGLAALRKAAHKSEVEALEKDLESCRNGLIALFSAVTHQNVVDMKAELEKMGIKNDGIFRKIGLFDDSLRTSTDDLQQKLEMLLAAFREAQDVIKENRILQALVFTDMDARFISIHQAERDTFSWIFDSPQELLEKEPDLTTSFTDWLRSGSDIFHVVGKPGAGKSALMKYLCERDETRDLLEEWAAAGGRELIFCKFFFWRITPVAEQKTLKGLIRGLLHGVLTQVPSLSQRLFPRLWDAKRVVSSWGRVEIGDRDVSNAFESLMSDTTIFDNFSLCFFIDGLDEFEQSIALQSDTHATLAAKLQQWSKNSGGCVKMCVSSRPLLEFVKSFPASQRLTLQKLTENDIRTLVTHRLQDNGRFIELQRRSEHEGRRCDKLLEKILTEAEGVFLWVVLVLSELEQALADSDSLEVLERIVATSYKDIKDFIRNIVLSIPRRHRLGSYYLLAVVLRMLDMFTSETEATANLRAALEGTIKVLQDVNVYYISLAECAMLFNAADSGNLLDCDEKLAEITLNLEERPEAAAKEKDRLLARCRGLVEVDPETNIRFTHRTIPEALQDLFFSNTLDESIQDSRVTEILAWIVLADVRLHRPKEPSQLRRLEYHEPPMNRLQYLSMTHFRISAVPLEHSERMMNLLCSIHDTLLLIQYGTTTLDDNLWHGLSWPRDPDGVFDQRRELGDFNWFQFHEFIGWLIDHKLSPRRDKNRLLGYLRLIVTLAAGGLPWTSPAASEAVLSRMLQQGLTLDAEHSPDSVHGAGCGRPECRLWHEFLFEDLVHRRSHECLHNFRGYEKSEDINWKGLEVPHY</sequence>
<dbReference type="Pfam" id="PF24883">
    <property type="entry name" value="NPHP3_N"/>
    <property type="match status" value="1"/>
</dbReference>
<accession>A0AA40BTJ3</accession>
<protein>
    <recommendedName>
        <fullName evidence="2">Nephrocystin 3-like N-terminal domain-containing protein</fullName>
    </recommendedName>
</protein>
<evidence type="ECO:0000259" key="2">
    <source>
        <dbReference type="Pfam" id="PF24883"/>
    </source>
</evidence>
<gene>
    <name evidence="3" type="ORF">B0T18DRAFT_431491</name>
</gene>
<reference evidence="3" key="1">
    <citation type="submission" date="2023-06" db="EMBL/GenBank/DDBJ databases">
        <title>Genome-scale phylogeny and comparative genomics of the fungal order Sordariales.</title>
        <authorList>
            <consortium name="Lawrence Berkeley National Laboratory"/>
            <person name="Hensen N."/>
            <person name="Bonometti L."/>
            <person name="Westerberg I."/>
            <person name="Brannstrom I.O."/>
            <person name="Guillou S."/>
            <person name="Cros-Aarteil S."/>
            <person name="Calhoun S."/>
            <person name="Haridas S."/>
            <person name="Kuo A."/>
            <person name="Mondo S."/>
            <person name="Pangilinan J."/>
            <person name="Riley R."/>
            <person name="LaButti K."/>
            <person name="Andreopoulos B."/>
            <person name="Lipzen A."/>
            <person name="Chen C."/>
            <person name="Yanf M."/>
            <person name="Daum C."/>
            <person name="Ng V."/>
            <person name="Clum A."/>
            <person name="Steindorff A."/>
            <person name="Ohm R."/>
            <person name="Martin F."/>
            <person name="Silar P."/>
            <person name="Natvig D."/>
            <person name="Lalanne C."/>
            <person name="Gautier V."/>
            <person name="Ament-velasquez S.L."/>
            <person name="Kruys A."/>
            <person name="Hutchinson M.I."/>
            <person name="Powell A.J."/>
            <person name="Barry K."/>
            <person name="Miller A.N."/>
            <person name="Grigoriev I.V."/>
            <person name="Debuchy R."/>
            <person name="Gladieux P."/>
            <person name="Thoren M.H."/>
            <person name="Johannesson H."/>
        </authorList>
    </citation>
    <scope>NUCLEOTIDE SEQUENCE</scope>
    <source>
        <strain evidence="3">SMH3187-1</strain>
    </source>
</reference>
<organism evidence="3 4">
    <name type="scientific">Schizothecium vesticola</name>
    <dbReference type="NCBI Taxonomy" id="314040"/>
    <lineage>
        <taxon>Eukaryota</taxon>
        <taxon>Fungi</taxon>
        <taxon>Dikarya</taxon>
        <taxon>Ascomycota</taxon>
        <taxon>Pezizomycotina</taxon>
        <taxon>Sordariomycetes</taxon>
        <taxon>Sordariomycetidae</taxon>
        <taxon>Sordariales</taxon>
        <taxon>Schizotheciaceae</taxon>
        <taxon>Schizothecium</taxon>
    </lineage>
</organism>
<dbReference type="Gene3D" id="3.40.50.300">
    <property type="entry name" value="P-loop containing nucleotide triphosphate hydrolases"/>
    <property type="match status" value="1"/>
</dbReference>
<dbReference type="PANTHER" id="PTHR10039">
    <property type="entry name" value="AMELOGENIN"/>
    <property type="match status" value="1"/>
</dbReference>
<dbReference type="Proteomes" id="UP001172155">
    <property type="component" value="Unassembled WGS sequence"/>
</dbReference>
<dbReference type="InterPro" id="IPR027417">
    <property type="entry name" value="P-loop_NTPase"/>
</dbReference>
<name>A0AA40BTJ3_9PEZI</name>
<dbReference type="PANTHER" id="PTHR10039:SF5">
    <property type="entry name" value="NACHT DOMAIN-CONTAINING PROTEIN"/>
    <property type="match status" value="1"/>
</dbReference>
<feature type="domain" description="Nephrocystin 3-like N-terminal" evidence="2">
    <location>
        <begin position="247"/>
        <end position="428"/>
    </location>
</feature>
<dbReference type="EMBL" id="JAUKUD010000006">
    <property type="protein sequence ID" value="KAK0740125.1"/>
    <property type="molecule type" value="Genomic_DNA"/>
</dbReference>
<keyword evidence="1" id="KW-0677">Repeat</keyword>
<dbReference type="InterPro" id="IPR056884">
    <property type="entry name" value="NPHP3-like_N"/>
</dbReference>
<evidence type="ECO:0000256" key="1">
    <source>
        <dbReference type="ARBA" id="ARBA00022737"/>
    </source>
</evidence>
<dbReference type="AlphaFoldDB" id="A0AA40BTJ3"/>
<comment type="caution">
    <text evidence="3">The sequence shown here is derived from an EMBL/GenBank/DDBJ whole genome shotgun (WGS) entry which is preliminary data.</text>
</comment>
<evidence type="ECO:0000313" key="4">
    <source>
        <dbReference type="Proteomes" id="UP001172155"/>
    </source>
</evidence>
<dbReference type="SUPFAM" id="SSF52540">
    <property type="entry name" value="P-loop containing nucleoside triphosphate hydrolases"/>
    <property type="match status" value="1"/>
</dbReference>
<evidence type="ECO:0000313" key="3">
    <source>
        <dbReference type="EMBL" id="KAK0740125.1"/>
    </source>
</evidence>
<keyword evidence="4" id="KW-1185">Reference proteome</keyword>
<proteinExistence type="predicted"/>